<organism evidence="1 2">
    <name type="scientific">Sedimentibacter saalensis</name>
    <dbReference type="NCBI Taxonomy" id="130788"/>
    <lineage>
        <taxon>Bacteria</taxon>
        <taxon>Bacillati</taxon>
        <taxon>Bacillota</taxon>
        <taxon>Tissierellia</taxon>
        <taxon>Sedimentibacter</taxon>
    </lineage>
</organism>
<name>A0A562JHQ9_9FIRM</name>
<dbReference type="EMBL" id="VLKH01000002">
    <property type="protein sequence ID" value="TWH82740.1"/>
    <property type="molecule type" value="Genomic_DNA"/>
</dbReference>
<evidence type="ECO:0000313" key="2">
    <source>
        <dbReference type="Proteomes" id="UP000315343"/>
    </source>
</evidence>
<dbReference type="Proteomes" id="UP000315343">
    <property type="component" value="Unassembled WGS sequence"/>
</dbReference>
<comment type="caution">
    <text evidence="1">The sequence shown here is derived from an EMBL/GenBank/DDBJ whole genome shotgun (WGS) entry which is preliminary data.</text>
</comment>
<dbReference type="RefSeq" id="WP_145080853.1">
    <property type="nucleotide sequence ID" value="NZ_DAMBUX010000023.1"/>
</dbReference>
<proteinExistence type="predicted"/>
<protein>
    <submittedName>
        <fullName evidence="1">Uncharacterized protein</fullName>
    </submittedName>
</protein>
<dbReference type="InterPro" id="IPR058705">
    <property type="entry name" value="A_ENA"/>
</dbReference>
<keyword evidence="2" id="KW-1185">Reference proteome</keyword>
<accession>A0A562JHQ9</accession>
<reference evidence="1 2" key="1">
    <citation type="submission" date="2019-07" db="EMBL/GenBank/DDBJ databases">
        <title>Genomic Encyclopedia of Type Strains, Phase I: the one thousand microbial genomes (KMG-I) project.</title>
        <authorList>
            <person name="Kyrpides N."/>
        </authorList>
    </citation>
    <scope>NUCLEOTIDE SEQUENCE [LARGE SCALE GENOMIC DNA]</scope>
    <source>
        <strain evidence="1 2">DSM 13558</strain>
    </source>
</reference>
<evidence type="ECO:0000313" key="1">
    <source>
        <dbReference type="EMBL" id="TWH82740.1"/>
    </source>
</evidence>
<dbReference type="OrthoDB" id="1685113at2"/>
<dbReference type="Pfam" id="PF26595">
    <property type="entry name" value="A_ENA"/>
    <property type="match status" value="4"/>
</dbReference>
<gene>
    <name evidence="1" type="ORF">LY60_01046</name>
</gene>
<sequence length="374" mass="39640">MANIFNINSDSIKDNNVQNDVDIQQIPGLNAAAAFNIVGSVASEENALAAIIQEEADKLSLLTGAALTFANFTDLAESITRTMKTVLLKNTVLEAKLTETLNYIENEPSFIISPVFVDNLIAILARIANEENALGNLIRALGNAVRLLAPALSLAQLQAVDQIVISLLRVITEKNLVLLSKLRRLVRFIVNNSDSFPTPTAAQVAATIAAINSLITSITVEENGLAVLIEGEAAKLNRAVALTTSAAGIPGLLAFNNTITSVIDIVVQKNMILEAKLEDILALLALGFTPAQLAVFAATLSNLQQSIANEEFSLAALIGTEALKINAIAGITPGNIGNLVAVNDSATTLLESITLKNMILQQKNLEVINFILSL</sequence>
<dbReference type="AlphaFoldDB" id="A0A562JHQ9"/>